<name>A0ABP0DFJ8_9PEZI</name>
<gene>
    <name evidence="3" type="ORF">SEPCBS119000_001614</name>
</gene>
<keyword evidence="2" id="KW-0472">Membrane</keyword>
<comment type="caution">
    <text evidence="3">The sequence shown here is derived from an EMBL/GenBank/DDBJ whole genome shotgun (WGS) entry which is preliminary data.</text>
</comment>
<proteinExistence type="predicted"/>
<reference evidence="3 4" key="1">
    <citation type="submission" date="2024-01" db="EMBL/GenBank/DDBJ databases">
        <authorList>
            <person name="Allen C."/>
            <person name="Tagirdzhanova G."/>
        </authorList>
    </citation>
    <scope>NUCLEOTIDE SEQUENCE [LARGE SCALE GENOMIC DNA]</scope>
    <source>
        <strain evidence="3 4">CBS 119000</strain>
    </source>
</reference>
<evidence type="ECO:0000256" key="1">
    <source>
        <dbReference type="SAM" id="MobiDB-lite"/>
    </source>
</evidence>
<protein>
    <submittedName>
        <fullName evidence="3">Uncharacterized protein</fullName>
    </submittedName>
</protein>
<feature type="compositionally biased region" description="Polar residues" evidence="1">
    <location>
        <begin position="179"/>
        <end position="188"/>
    </location>
</feature>
<evidence type="ECO:0000313" key="3">
    <source>
        <dbReference type="EMBL" id="CAK7265636.1"/>
    </source>
</evidence>
<dbReference type="Proteomes" id="UP001642502">
    <property type="component" value="Unassembled WGS sequence"/>
</dbReference>
<feature type="region of interest" description="Disordered" evidence="1">
    <location>
        <begin position="309"/>
        <end position="346"/>
    </location>
</feature>
<keyword evidence="4" id="KW-1185">Reference proteome</keyword>
<evidence type="ECO:0000256" key="2">
    <source>
        <dbReference type="SAM" id="Phobius"/>
    </source>
</evidence>
<evidence type="ECO:0000313" key="4">
    <source>
        <dbReference type="Proteomes" id="UP001642502"/>
    </source>
</evidence>
<sequence length="346" mass="37781">MTPPSLFRVSGRALIGILKVASSTLAGGAVETLAPIVFGTILIVTTATALVLYGIGHVGVASLTESGVFGLTKDAVDTLLGLVRMQWRFVRQLRWSWWLNTAARYEQRYEDHVLGAGSAHHGTSIVQDTVYPIHTFHDRDIHTCNNAASNCFLPWSHRPGNGHVGVANGHQDAEDSGVEASNQESQPGSHIRLDKRRDWVRWFFGLPRMTTIDDPQQPLAPLTSAAVEIARGLLEQQDMMQPGTDGLIPGDKAAEDLIEQRRRPRQANAKSGSRTHVFVNDRGAGHFDSGSSYNARTWLDETVVSDGDTAFSRYGPNPRGSLPTVGTSDAPSRFDMNGSGTDNYHW</sequence>
<feature type="transmembrane region" description="Helical" evidence="2">
    <location>
        <begin position="36"/>
        <end position="55"/>
    </location>
</feature>
<organism evidence="3 4">
    <name type="scientific">Sporothrix epigloea</name>
    <dbReference type="NCBI Taxonomy" id="1892477"/>
    <lineage>
        <taxon>Eukaryota</taxon>
        <taxon>Fungi</taxon>
        <taxon>Dikarya</taxon>
        <taxon>Ascomycota</taxon>
        <taxon>Pezizomycotina</taxon>
        <taxon>Sordariomycetes</taxon>
        <taxon>Sordariomycetidae</taxon>
        <taxon>Ophiostomatales</taxon>
        <taxon>Ophiostomataceae</taxon>
        <taxon>Sporothrix</taxon>
    </lineage>
</organism>
<feature type="region of interest" description="Disordered" evidence="1">
    <location>
        <begin position="163"/>
        <end position="191"/>
    </location>
</feature>
<dbReference type="EMBL" id="CAWUON010000013">
    <property type="protein sequence ID" value="CAK7265636.1"/>
    <property type="molecule type" value="Genomic_DNA"/>
</dbReference>
<keyword evidence="2" id="KW-1133">Transmembrane helix</keyword>
<keyword evidence="2" id="KW-0812">Transmembrane</keyword>
<accession>A0ABP0DFJ8</accession>